<gene>
    <name evidence="1" type="ORF">UU59_C0015G0012</name>
</gene>
<organism evidence="1 2">
    <name type="scientific">candidate division WWE3 bacterium GW2011_GWE1_41_27</name>
    <dbReference type="NCBI Taxonomy" id="1619131"/>
    <lineage>
        <taxon>Bacteria</taxon>
        <taxon>Katanobacteria</taxon>
    </lineage>
</organism>
<dbReference type="EMBL" id="LCBF01000015">
    <property type="protein sequence ID" value="KKS07014.1"/>
    <property type="molecule type" value="Genomic_DNA"/>
</dbReference>
<sequence length="169" mass="19188">MFTTGTVTGSEIWERVARSPDVTCQPYKVQEVTKSFIMAVPDILKDLLNQKVTLETVMKARLRFLHHCRYFNYSRKILDAKPECSYGYFSREETSKAIEDTLCSDIELAEIVLCDPAAFMRRQNATELEIMQNPGGLGLRNDVLKKYVCGTLTISDLLRMQPEVIVGIG</sequence>
<dbReference type="Proteomes" id="UP000034544">
    <property type="component" value="Unassembled WGS sequence"/>
</dbReference>
<evidence type="ECO:0000313" key="1">
    <source>
        <dbReference type="EMBL" id="KKS07014.1"/>
    </source>
</evidence>
<name>A0A0G0W215_UNCKA</name>
<accession>A0A0G0W215</accession>
<dbReference type="AlphaFoldDB" id="A0A0G0W215"/>
<protein>
    <submittedName>
        <fullName evidence="1">Uncharacterized protein</fullName>
    </submittedName>
</protein>
<comment type="caution">
    <text evidence="1">The sequence shown here is derived from an EMBL/GenBank/DDBJ whole genome shotgun (WGS) entry which is preliminary data.</text>
</comment>
<evidence type="ECO:0000313" key="2">
    <source>
        <dbReference type="Proteomes" id="UP000034544"/>
    </source>
</evidence>
<proteinExistence type="predicted"/>
<reference evidence="1 2" key="1">
    <citation type="journal article" date="2015" name="Nature">
        <title>rRNA introns, odd ribosomes, and small enigmatic genomes across a large radiation of phyla.</title>
        <authorList>
            <person name="Brown C.T."/>
            <person name="Hug L.A."/>
            <person name="Thomas B.C."/>
            <person name="Sharon I."/>
            <person name="Castelle C.J."/>
            <person name="Singh A."/>
            <person name="Wilkins M.J."/>
            <person name="Williams K.H."/>
            <person name="Banfield J.F."/>
        </authorList>
    </citation>
    <scope>NUCLEOTIDE SEQUENCE [LARGE SCALE GENOMIC DNA]</scope>
</reference>